<keyword evidence="3" id="KW-1185">Reference proteome</keyword>
<dbReference type="Proteomes" id="UP000823388">
    <property type="component" value="Chromosome 9N"/>
</dbReference>
<evidence type="ECO:0000313" key="2">
    <source>
        <dbReference type="EMBL" id="KAG2536153.1"/>
    </source>
</evidence>
<evidence type="ECO:0000256" key="1">
    <source>
        <dbReference type="SAM" id="MobiDB-lite"/>
    </source>
</evidence>
<feature type="region of interest" description="Disordered" evidence="1">
    <location>
        <begin position="24"/>
        <end position="188"/>
    </location>
</feature>
<sequence>MHWSSSSPPLREPLHPAHPLPAAVAGLAAPCPPPSSARAGRTPPAVDLRVRRPPLSSARARGRSSCSTGAPTRPCRTPPAPPSSTRAGRASTAPPRVHLASLEASPPPLRPPRQAPAPRRSSRPRGPSACLARPLRRDGRPNRGATARLPHLPRAACPGRTSRRFNRTGARILLPDGRGKEAERGRGA</sequence>
<dbReference type="EMBL" id="CM029054">
    <property type="protein sequence ID" value="KAG2536153.1"/>
    <property type="molecule type" value="Genomic_DNA"/>
</dbReference>
<reference evidence="2" key="1">
    <citation type="submission" date="2020-05" db="EMBL/GenBank/DDBJ databases">
        <title>WGS assembly of Panicum virgatum.</title>
        <authorList>
            <person name="Lovell J.T."/>
            <person name="Jenkins J."/>
            <person name="Shu S."/>
            <person name="Juenger T.E."/>
            <person name="Schmutz J."/>
        </authorList>
    </citation>
    <scope>NUCLEOTIDE SEQUENCE</scope>
    <source>
        <strain evidence="2">AP13</strain>
    </source>
</reference>
<proteinExistence type="predicted"/>
<feature type="compositionally biased region" description="Low complexity" evidence="1">
    <location>
        <begin position="116"/>
        <end position="129"/>
    </location>
</feature>
<gene>
    <name evidence="2" type="ORF">PVAP13_9NG094473</name>
</gene>
<accession>A0A8T0MIK4</accession>
<organism evidence="2 3">
    <name type="scientific">Panicum virgatum</name>
    <name type="common">Blackwell switchgrass</name>
    <dbReference type="NCBI Taxonomy" id="38727"/>
    <lineage>
        <taxon>Eukaryota</taxon>
        <taxon>Viridiplantae</taxon>
        <taxon>Streptophyta</taxon>
        <taxon>Embryophyta</taxon>
        <taxon>Tracheophyta</taxon>
        <taxon>Spermatophyta</taxon>
        <taxon>Magnoliopsida</taxon>
        <taxon>Liliopsida</taxon>
        <taxon>Poales</taxon>
        <taxon>Poaceae</taxon>
        <taxon>PACMAD clade</taxon>
        <taxon>Panicoideae</taxon>
        <taxon>Panicodae</taxon>
        <taxon>Paniceae</taxon>
        <taxon>Panicinae</taxon>
        <taxon>Panicum</taxon>
        <taxon>Panicum sect. Hiantes</taxon>
    </lineage>
</organism>
<feature type="compositionally biased region" description="Basic and acidic residues" evidence="1">
    <location>
        <begin position="177"/>
        <end position="188"/>
    </location>
</feature>
<protein>
    <submittedName>
        <fullName evidence="2">Uncharacterized protein</fullName>
    </submittedName>
</protein>
<feature type="compositionally biased region" description="Pro residues" evidence="1">
    <location>
        <begin position="105"/>
        <end position="115"/>
    </location>
</feature>
<evidence type="ECO:0000313" key="3">
    <source>
        <dbReference type="Proteomes" id="UP000823388"/>
    </source>
</evidence>
<feature type="compositionally biased region" description="Low complexity" evidence="1">
    <location>
        <begin position="53"/>
        <end position="75"/>
    </location>
</feature>
<comment type="caution">
    <text evidence="2">The sequence shown here is derived from an EMBL/GenBank/DDBJ whole genome shotgun (WGS) entry which is preliminary data.</text>
</comment>
<dbReference type="AlphaFoldDB" id="A0A8T0MIK4"/>
<name>A0A8T0MIK4_PANVG</name>